<dbReference type="Proteomes" id="UP000053732">
    <property type="component" value="Unassembled WGS sequence"/>
</dbReference>
<keyword evidence="5" id="KW-1185">Reference proteome</keyword>
<proteinExistence type="predicted"/>
<evidence type="ECO:0000313" key="5">
    <source>
        <dbReference type="Proteomes" id="UP000053732"/>
    </source>
</evidence>
<dbReference type="Pfam" id="PF09511">
    <property type="entry name" value="RNA_lig_T4_1"/>
    <property type="match status" value="1"/>
</dbReference>
<dbReference type="GO" id="GO:0005634">
    <property type="term" value="C:nucleus"/>
    <property type="evidence" value="ECO:0007669"/>
    <property type="project" value="TreeGrafter"/>
</dbReference>
<dbReference type="GO" id="GO:0003972">
    <property type="term" value="F:RNA ligase (ATP) activity"/>
    <property type="evidence" value="ECO:0007669"/>
    <property type="project" value="InterPro"/>
</dbReference>
<keyword evidence="4" id="KW-0436">Ligase</keyword>
<feature type="domain" description="T4 RNA ligase 1-like N-terminal" evidence="3">
    <location>
        <begin position="62"/>
        <end position="295"/>
    </location>
</feature>
<organism evidence="4 5">
    <name type="scientific">Penicillium camemberti (strain FM 013)</name>
    <dbReference type="NCBI Taxonomy" id="1429867"/>
    <lineage>
        <taxon>Eukaryota</taxon>
        <taxon>Fungi</taxon>
        <taxon>Dikarya</taxon>
        <taxon>Ascomycota</taxon>
        <taxon>Pezizomycotina</taxon>
        <taxon>Eurotiomycetes</taxon>
        <taxon>Eurotiomycetidae</taxon>
        <taxon>Eurotiales</taxon>
        <taxon>Aspergillaceae</taxon>
        <taxon>Penicillium</taxon>
    </lineage>
</organism>
<dbReference type="Gene3D" id="3.40.50.300">
    <property type="entry name" value="P-loop containing nucleotide triphosphate hydrolases"/>
    <property type="match status" value="1"/>
</dbReference>
<dbReference type="Pfam" id="PF08303">
    <property type="entry name" value="tRNA_lig_kinase"/>
    <property type="match status" value="1"/>
</dbReference>
<feature type="domain" description="tRNA ligase phosphodiesterase" evidence="1">
    <location>
        <begin position="550"/>
        <end position="822"/>
    </location>
</feature>
<dbReference type="InterPro" id="IPR027417">
    <property type="entry name" value="P-loop_NTPase"/>
</dbReference>
<reference evidence="4 5" key="1">
    <citation type="journal article" date="2014" name="Nat. Commun.">
        <title>Multiple recent horizontal transfers of a large genomic region in cheese making fungi.</title>
        <authorList>
            <person name="Cheeseman K."/>
            <person name="Ropars J."/>
            <person name="Renault P."/>
            <person name="Dupont J."/>
            <person name="Gouzy J."/>
            <person name="Branca A."/>
            <person name="Abraham A.L."/>
            <person name="Ceppi M."/>
            <person name="Conseiller E."/>
            <person name="Debuchy R."/>
            <person name="Malagnac F."/>
            <person name="Goarin A."/>
            <person name="Silar P."/>
            <person name="Lacoste S."/>
            <person name="Sallet E."/>
            <person name="Bensimon A."/>
            <person name="Giraud T."/>
            <person name="Brygoo Y."/>
        </authorList>
    </citation>
    <scope>NUCLEOTIDE SEQUENCE [LARGE SCALE GENOMIC DNA]</scope>
    <source>
        <strain evidence="5">FM 013</strain>
    </source>
</reference>
<dbReference type="STRING" id="1429867.A0A0G4P087"/>
<protein>
    <submittedName>
        <fullName evidence="4">tRNA ligase, fungi</fullName>
    </submittedName>
</protein>
<dbReference type="EMBL" id="HG793136">
    <property type="protein sequence ID" value="CRL19708.1"/>
    <property type="molecule type" value="Genomic_DNA"/>
</dbReference>
<evidence type="ECO:0000259" key="1">
    <source>
        <dbReference type="Pfam" id="PF08302"/>
    </source>
</evidence>
<dbReference type="InterPro" id="IPR015966">
    <property type="entry name" value="tRNA_lig_kin_fungi"/>
</dbReference>
<dbReference type="SUPFAM" id="SSF52540">
    <property type="entry name" value="P-loop containing nucleoside triphosphate hydrolases"/>
    <property type="match status" value="1"/>
</dbReference>
<dbReference type="GO" id="GO:0005524">
    <property type="term" value="F:ATP binding"/>
    <property type="evidence" value="ECO:0007669"/>
    <property type="project" value="InterPro"/>
</dbReference>
<dbReference type="InterPro" id="IPR015965">
    <property type="entry name" value="tRNA_lig_PDEase"/>
</dbReference>
<accession>A0A0G4P087</accession>
<evidence type="ECO:0000313" key="4">
    <source>
        <dbReference type="EMBL" id="CRL19708.1"/>
    </source>
</evidence>
<evidence type="ECO:0000259" key="3">
    <source>
        <dbReference type="Pfam" id="PF09511"/>
    </source>
</evidence>
<sequence>MATQDPHVISQLVKTLETASKAKKGETRFTCKKSSFALPNNVTVDSWKFQDWDYKQAGLPTYARGLFTTKRKDNIPEIATRGYDKFFNVGETRATEWRNIEKNTRGPYELSVKENGCIIFISALEDDTLLVCSKHSTGPREDTIVTHAQAGERWTERHVSSVNRSVKDLARTLRQMNVTAVGELCDDTFEEHVLAYDEASSGIYLHGLNYNQPDFKTMSCGDVHKFADDWGFKKAKFEVFDDIFRVQSFLEGCAETGMWDGRETEGFVIRCQLSDKGAEPYRNWFFKYKFEEPYLMYRQWRECTKAVIGGKHPKIRKHEQITEEYLQFARRTLMKNPNMADEYMKNHGIIALREQFLKERGLNGAEIIALEAQKQSDSQETNKNVILEPVASLGCGKTTVALALVKLFGWGHVQNDNIPKQKNKPKKFAFDVSHALGEHSAVIADRNNHQRRERKQLMDDIYPVLPDAKFVALHYVHEPKADMLPAIREVTRKRVLERGDNHQSIRAGTNAEQETIGIMEGFLGRFEGVDKTRLPDENFDHVIDLDVCASSRENLETVVKALHAAYPRLVPTVPTAADLDQAIDAALNDYTVTKDLSYSYGSPQKPRVKKPKNKDNNALVAELTDSPFLPQALAKKIEYFNISLPTNEVTSLLHSLFPPTTSPETARLYNQLINSRRLQPTFHVTLIHRASKKDNPETWDQLSTRYIDTQTKNPVVEDPIQYPPTLGSARVRIERLVWDNRIMAFVARILPAEGVQSAESEWPCANPIPHITVGTAAPDVKPKESNDLLQRWVEVGSGGDTGIYEAEVEGVKVVDGVVGLVMSRGNHILSICYEYAPLALLLDQKGLLCNDGYITPGMEWVNAFSSPEMDIPGLNQAAFGESGYSAGDSWFVVFVYPESKSSGVFEAGDFNWNGYRSLWF</sequence>
<feature type="domain" description="tRNA ligase kinase" evidence="2">
    <location>
        <begin position="386"/>
        <end position="547"/>
    </location>
</feature>
<dbReference type="AlphaFoldDB" id="A0A0G4P087"/>
<dbReference type="InterPro" id="IPR019039">
    <property type="entry name" value="T4-Rnl1-like_N"/>
</dbReference>
<name>A0A0G4P087_PENC3</name>
<dbReference type="FunFam" id="3.40.50.300:FF:001690">
    <property type="entry name" value="tRNA ligase"/>
    <property type="match status" value="1"/>
</dbReference>
<dbReference type="GO" id="GO:0006388">
    <property type="term" value="P:tRNA splicing, via endonucleolytic cleavage and ligation"/>
    <property type="evidence" value="ECO:0007669"/>
    <property type="project" value="InterPro"/>
</dbReference>
<dbReference type="PANTHER" id="PTHR32004">
    <property type="entry name" value="TRNA LIGASE"/>
    <property type="match status" value="1"/>
</dbReference>
<dbReference type="PANTHER" id="PTHR32004:SF1">
    <property type="entry name" value="TRNA LIGASE"/>
    <property type="match status" value="1"/>
</dbReference>
<evidence type="ECO:0000259" key="2">
    <source>
        <dbReference type="Pfam" id="PF08303"/>
    </source>
</evidence>
<gene>
    <name evidence="4" type="ORF">PCAMFM013_S003g000499</name>
</gene>
<dbReference type="Pfam" id="PF08302">
    <property type="entry name" value="tRNA_lig_CPD"/>
    <property type="match status" value="1"/>
</dbReference>